<reference evidence="5" key="1">
    <citation type="journal article" date="2019" name="Int. J. Syst. Evol. Microbiol.">
        <title>The Global Catalogue of Microorganisms (GCM) 10K type strain sequencing project: providing services to taxonomists for standard genome sequencing and annotation.</title>
        <authorList>
            <consortium name="The Broad Institute Genomics Platform"/>
            <consortium name="The Broad Institute Genome Sequencing Center for Infectious Disease"/>
            <person name="Wu L."/>
            <person name="Ma J."/>
        </authorList>
    </citation>
    <scope>NUCLEOTIDE SEQUENCE [LARGE SCALE GENOMIC DNA]</scope>
    <source>
        <strain evidence="5">CGMCC 1.15795</strain>
    </source>
</reference>
<dbReference type="EMBL" id="JBHUFD010000003">
    <property type="protein sequence ID" value="MFD1872998.1"/>
    <property type="molecule type" value="Genomic_DNA"/>
</dbReference>
<organism evidence="4 5">
    <name type="scientific">Hymenobacter bucti</name>
    <dbReference type="NCBI Taxonomy" id="1844114"/>
    <lineage>
        <taxon>Bacteria</taxon>
        <taxon>Pseudomonadati</taxon>
        <taxon>Bacteroidota</taxon>
        <taxon>Cytophagia</taxon>
        <taxon>Cytophagales</taxon>
        <taxon>Hymenobacteraceae</taxon>
        <taxon>Hymenobacter</taxon>
    </lineage>
</organism>
<evidence type="ECO:0000256" key="2">
    <source>
        <dbReference type="ARBA" id="ARBA00022676"/>
    </source>
</evidence>
<keyword evidence="2 4" id="KW-0328">Glycosyltransferase</keyword>
<dbReference type="InterPro" id="IPR029044">
    <property type="entry name" value="Nucleotide-diphossugar_trans"/>
</dbReference>
<dbReference type="Proteomes" id="UP001597197">
    <property type="component" value="Unassembled WGS sequence"/>
</dbReference>
<comment type="caution">
    <text evidence="4">The sequence shown here is derived from an EMBL/GenBank/DDBJ whole genome shotgun (WGS) entry which is preliminary data.</text>
</comment>
<dbReference type="SUPFAM" id="SSF53448">
    <property type="entry name" value="Nucleotide-diphospho-sugar transferases"/>
    <property type="match status" value="1"/>
</dbReference>
<dbReference type="Pfam" id="PF13641">
    <property type="entry name" value="Glyco_tranf_2_3"/>
    <property type="match status" value="1"/>
</dbReference>
<dbReference type="PANTHER" id="PTHR43179">
    <property type="entry name" value="RHAMNOSYLTRANSFERASE WBBL"/>
    <property type="match status" value="1"/>
</dbReference>
<keyword evidence="3 4" id="KW-0808">Transferase</keyword>
<name>A0ABW4QTU4_9BACT</name>
<protein>
    <submittedName>
        <fullName evidence="4">Glycosyltransferase</fullName>
        <ecNumber evidence="4">2.4.-.-</ecNumber>
    </submittedName>
</protein>
<evidence type="ECO:0000313" key="4">
    <source>
        <dbReference type="EMBL" id="MFD1872998.1"/>
    </source>
</evidence>
<gene>
    <name evidence="4" type="ORF">ACFSDX_11200</name>
</gene>
<dbReference type="GO" id="GO:0016757">
    <property type="term" value="F:glycosyltransferase activity"/>
    <property type="evidence" value="ECO:0007669"/>
    <property type="project" value="UniProtKB-KW"/>
</dbReference>
<evidence type="ECO:0000256" key="1">
    <source>
        <dbReference type="ARBA" id="ARBA00006739"/>
    </source>
</evidence>
<evidence type="ECO:0000256" key="3">
    <source>
        <dbReference type="ARBA" id="ARBA00022679"/>
    </source>
</evidence>
<dbReference type="Gene3D" id="3.90.550.10">
    <property type="entry name" value="Spore Coat Polysaccharide Biosynthesis Protein SpsA, Chain A"/>
    <property type="match status" value="1"/>
</dbReference>
<dbReference type="RefSeq" id="WP_382313490.1">
    <property type="nucleotide sequence ID" value="NZ_JBHUFD010000003.1"/>
</dbReference>
<evidence type="ECO:0000313" key="5">
    <source>
        <dbReference type="Proteomes" id="UP001597197"/>
    </source>
</evidence>
<keyword evidence="5" id="KW-1185">Reference proteome</keyword>
<accession>A0ABW4QTU4</accession>
<proteinExistence type="inferred from homology"/>
<sequence length="425" mass="47389">MFAPYHITHLDLHQPPAHAQPAPPPRQGQYLVFWWQEIALGHLFIEPGQVLSAEAYATARQAAIAPAVAHYAAQAPAAAGGAGAGAQWLAQGDFARWDAWLATILAPYLAAPLPAQVPVSVVICTRGRAEMLRRCLQMLQALPCTAAEIVVVDNAPTDTSTREVAAEFAGVVYVCEPRPGLDVARNTGIRAAKYPVLAFVDDDVVVHPRLLYTVWEAFEDPHTAALTGLVLTLKLQTEAQLIFEQYWSFNRGYVDKAYTPAYVQPATSPAPPVWEIGAGANMAFRKAIFDEVGYFDERLDAGAAGCNGDSEMWYRILLHGHTIRYNPRAIAHHEHRRELAGLKHQLFQYMRGHAAAALIQQAQQPQAGYRQYLYRKLPQHYYYLLRTGFPFFRSRSRTIWAELRGLASGVAFYYRHQHQPAEPRP</sequence>
<dbReference type="EC" id="2.4.-.-" evidence="4"/>
<comment type="similarity">
    <text evidence="1">Belongs to the glycosyltransferase 2 family.</text>
</comment>
<dbReference type="PANTHER" id="PTHR43179:SF12">
    <property type="entry name" value="GALACTOFURANOSYLTRANSFERASE GLFT2"/>
    <property type="match status" value="1"/>
</dbReference>